<dbReference type="InterPro" id="IPR001077">
    <property type="entry name" value="COMT_C"/>
</dbReference>
<reference evidence="8" key="1">
    <citation type="journal article" date="2014" name="Int. J. Syst. Evol. Microbiol.">
        <title>Complete genome sequence of Corynebacterium casei LMG S-19264T (=DSM 44701T), isolated from a smear-ripened cheese.</title>
        <authorList>
            <consortium name="US DOE Joint Genome Institute (JGI-PGF)"/>
            <person name="Walter F."/>
            <person name="Albersmeier A."/>
            <person name="Kalinowski J."/>
            <person name="Ruckert C."/>
        </authorList>
    </citation>
    <scope>NUCLEOTIDE SEQUENCE</scope>
    <source>
        <strain evidence="8">CGMCC 4.7299</strain>
    </source>
</reference>
<dbReference type="SUPFAM" id="SSF53335">
    <property type="entry name" value="S-adenosyl-L-methionine-dependent methyltransferases"/>
    <property type="match status" value="1"/>
</dbReference>
<evidence type="ECO:0000256" key="1">
    <source>
        <dbReference type="ARBA" id="ARBA00022603"/>
    </source>
</evidence>
<evidence type="ECO:0000256" key="4">
    <source>
        <dbReference type="PIRSR" id="PIRSR005739-1"/>
    </source>
</evidence>
<dbReference type="GO" id="GO:0032259">
    <property type="term" value="P:methylation"/>
    <property type="evidence" value="ECO:0007669"/>
    <property type="project" value="UniProtKB-KW"/>
</dbReference>
<dbReference type="GO" id="GO:0046983">
    <property type="term" value="F:protein dimerization activity"/>
    <property type="evidence" value="ECO:0007669"/>
    <property type="project" value="InterPro"/>
</dbReference>
<name>A0A8J3C7P3_9ACTN</name>
<proteinExistence type="predicted"/>
<dbReference type="Pfam" id="PF00891">
    <property type="entry name" value="Methyltransf_2"/>
    <property type="match status" value="1"/>
</dbReference>
<dbReference type="PANTHER" id="PTHR43712:SF2">
    <property type="entry name" value="O-METHYLTRANSFERASE CICE"/>
    <property type="match status" value="1"/>
</dbReference>
<dbReference type="Proteomes" id="UP000656042">
    <property type="component" value="Unassembled WGS sequence"/>
</dbReference>
<evidence type="ECO:0000256" key="3">
    <source>
        <dbReference type="ARBA" id="ARBA00022691"/>
    </source>
</evidence>
<dbReference type="PIRSF" id="PIRSF005739">
    <property type="entry name" value="O-mtase"/>
    <property type="match status" value="1"/>
</dbReference>
<keyword evidence="2" id="KW-0808">Transferase</keyword>
<dbReference type="SUPFAM" id="SSF46785">
    <property type="entry name" value="Winged helix' DNA-binding domain"/>
    <property type="match status" value="1"/>
</dbReference>
<feature type="active site" description="Proton acceptor" evidence="4">
    <location>
        <position position="267"/>
    </location>
</feature>
<evidence type="ECO:0000313" key="9">
    <source>
        <dbReference type="Proteomes" id="UP000656042"/>
    </source>
</evidence>
<gene>
    <name evidence="8" type="ORF">GCM10012284_58110</name>
</gene>
<feature type="domain" description="O-methyltransferase dimerisation" evidence="7">
    <location>
        <begin position="33"/>
        <end position="95"/>
    </location>
</feature>
<accession>A0A8J3C7P3</accession>
<dbReference type="CDD" id="cd02440">
    <property type="entry name" value="AdoMet_MTases"/>
    <property type="match status" value="1"/>
</dbReference>
<organism evidence="8 9">
    <name type="scientific">Mangrovihabitans endophyticus</name>
    <dbReference type="NCBI Taxonomy" id="1751298"/>
    <lineage>
        <taxon>Bacteria</taxon>
        <taxon>Bacillati</taxon>
        <taxon>Actinomycetota</taxon>
        <taxon>Actinomycetes</taxon>
        <taxon>Micromonosporales</taxon>
        <taxon>Micromonosporaceae</taxon>
        <taxon>Mangrovihabitans</taxon>
    </lineage>
</organism>
<dbReference type="InterPro" id="IPR016461">
    <property type="entry name" value="COMT-like"/>
</dbReference>
<dbReference type="EMBL" id="BMMX01000049">
    <property type="protein sequence ID" value="GGL15852.1"/>
    <property type="molecule type" value="Genomic_DNA"/>
</dbReference>
<dbReference type="InterPro" id="IPR036388">
    <property type="entry name" value="WH-like_DNA-bd_sf"/>
</dbReference>
<dbReference type="Gene3D" id="3.40.50.150">
    <property type="entry name" value="Vaccinia Virus protein VP39"/>
    <property type="match status" value="1"/>
</dbReference>
<reference evidence="8" key="2">
    <citation type="submission" date="2020-09" db="EMBL/GenBank/DDBJ databases">
        <authorList>
            <person name="Sun Q."/>
            <person name="Zhou Y."/>
        </authorList>
    </citation>
    <scope>NUCLEOTIDE SEQUENCE</scope>
    <source>
        <strain evidence="8">CGMCC 4.7299</strain>
    </source>
</reference>
<keyword evidence="9" id="KW-1185">Reference proteome</keyword>
<dbReference type="PROSITE" id="PS51683">
    <property type="entry name" value="SAM_OMT_II"/>
    <property type="match status" value="1"/>
</dbReference>
<dbReference type="InterPro" id="IPR012967">
    <property type="entry name" value="COMT_dimerisation"/>
</dbReference>
<evidence type="ECO:0000259" key="7">
    <source>
        <dbReference type="Pfam" id="PF08100"/>
    </source>
</evidence>
<sequence length="358" mass="37823">MRQWGRPDMSVDDTRPPPADEPGAGDDYDRMYQLIMGAWGSQVVRTMAGLSVADHLEAGPLTAEEIASRASADPDMTYRVLRAGVALGILSYDPDDRRFSGGAPLALLRSGSARTLKHYAQASAGPVFWGPALLMPETVARGRNHVTETLGCDVFEYFGRHPEDARLFSAGMTDLAAPVIDGAVDAIVAEDGQAVVDVGGANGALVCELLRRRPGLTGTVLDLPHVVPGAAEHAALRGLGDRLTATAGDFFAAVPPGDVVLLKHILHDWDDAACVRILSNVRAALRPGGRVHVIEMVMTPAAPSVSAALTDMAMLFATTGRERELPEYAGLLAAAGLRVSRVTPIHRPYAVIEAVDAG</sequence>
<dbReference type="InterPro" id="IPR029063">
    <property type="entry name" value="SAM-dependent_MTases_sf"/>
</dbReference>
<evidence type="ECO:0000256" key="2">
    <source>
        <dbReference type="ARBA" id="ARBA00022679"/>
    </source>
</evidence>
<comment type="caution">
    <text evidence="8">The sequence shown here is derived from an EMBL/GenBank/DDBJ whole genome shotgun (WGS) entry which is preliminary data.</text>
</comment>
<evidence type="ECO:0000259" key="6">
    <source>
        <dbReference type="Pfam" id="PF00891"/>
    </source>
</evidence>
<dbReference type="GO" id="GO:0008171">
    <property type="term" value="F:O-methyltransferase activity"/>
    <property type="evidence" value="ECO:0007669"/>
    <property type="project" value="InterPro"/>
</dbReference>
<keyword evidence="1" id="KW-0489">Methyltransferase</keyword>
<feature type="region of interest" description="Disordered" evidence="5">
    <location>
        <begin position="1"/>
        <end position="27"/>
    </location>
</feature>
<protein>
    <submittedName>
        <fullName evidence="8">O-methyltransferase</fullName>
    </submittedName>
</protein>
<dbReference type="Pfam" id="PF08100">
    <property type="entry name" value="Dimerisation"/>
    <property type="match status" value="1"/>
</dbReference>
<evidence type="ECO:0000256" key="5">
    <source>
        <dbReference type="SAM" id="MobiDB-lite"/>
    </source>
</evidence>
<dbReference type="InterPro" id="IPR036390">
    <property type="entry name" value="WH_DNA-bd_sf"/>
</dbReference>
<dbReference type="PANTHER" id="PTHR43712">
    <property type="entry name" value="PUTATIVE (AFU_ORTHOLOGUE AFUA_4G14580)-RELATED"/>
    <property type="match status" value="1"/>
</dbReference>
<dbReference type="AlphaFoldDB" id="A0A8J3C7P3"/>
<feature type="domain" description="O-methyltransferase C-terminal" evidence="6">
    <location>
        <begin position="137"/>
        <end position="337"/>
    </location>
</feature>
<evidence type="ECO:0000313" key="8">
    <source>
        <dbReference type="EMBL" id="GGL15852.1"/>
    </source>
</evidence>
<keyword evidence="3" id="KW-0949">S-adenosyl-L-methionine</keyword>
<dbReference type="Gene3D" id="1.10.10.10">
    <property type="entry name" value="Winged helix-like DNA-binding domain superfamily/Winged helix DNA-binding domain"/>
    <property type="match status" value="1"/>
</dbReference>